<dbReference type="HAMAP" id="MF_01235">
    <property type="entry name" value="ManNAc6P_epimer"/>
    <property type="match status" value="1"/>
</dbReference>
<accession>A0A511ZJI6</accession>
<dbReference type="Proteomes" id="UP000321558">
    <property type="component" value="Unassembled WGS sequence"/>
</dbReference>
<reference evidence="8 9" key="1">
    <citation type="submission" date="2019-07" db="EMBL/GenBank/DDBJ databases">
        <title>Whole genome shotgun sequence of Oceanobacillus sojae NBRC 105379.</title>
        <authorList>
            <person name="Hosoyama A."/>
            <person name="Uohara A."/>
            <person name="Ohji S."/>
            <person name="Ichikawa N."/>
        </authorList>
    </citation>
    <scope>NUCLEOTIDE SEQUENCE [LARGE SCALE GENOMIC DNA]</scope>
    <source>
        <strain evidence="8 9">NBRC 105379</strain>
    </source>
</reference>
<evidence type="ECO:0000256" key="5">
    <source>
        <dbReference type="ARBA" id="ARBA00023235"/>
    </source>
</evidence>
<dbReference type="GO" id="GO:0047465">
    <property type="term" value="F:N-acylglucosamine-6-phosphate 2-epimerase activity"/>
    <property type="evidence" value="ECO:0007669"/>
    <property type="project" value="UniProtKB-EC"/>
</dbReference>
<keyword evidence="6 7" id="KW-0119">Carbohydrate metabolism</keyword>
<proteinExistence type="inferred from homology"/>
<comment type="similarity">
    <text evidence="4 7">Belongs to the NanE family.</text>
</comment>
<dbReference type="PANTHER" id="PTHR36204">
    <property type="entry name" value="N-ACETYLMANNOSAMINE-6-PHOSPHATE 2-EPIMERASE-RELATED"/>
    <property type="match status" value="1"/>
</dbReference>
<evidence type="ECO:0000256" key="3">
    <source>
        <dbReference type="ARBA" id="ARBA00005081"/>
    </source>
</evidence>
<name>A0A511ZJI6_9BACI</name>
<evidence type="ECO:0000313" key="9">
    <source>
        <dbReference type="Proteomes" id="UP000321558"/>
    </source>
</evidence>
<dbReference type="EMBL" id="BJYM01000009">
    <property type="protein sequence ID" value="GEN87599.1"/>
    <property type="molecule type" value="Genomic_DNA"/>
</dbReference>
<sequence length="222" mass="23553">MLKELEGGLVVSCQALEGEPLHGSSHMASMALAAKEGGAAGIRANGPDDIKAIKKKVDLPIIGILKKEYPGFQAFITTTKADAKLIADAGADIIAVDATNGTRSEKLPELIEYIKKDLNKPVMADVATLQEGVQAEALGCDMVGTTLSGYTEDTKGRPRPDFDLMESLVNTLKVPVIAEGNVDSPEKAKKAIDIGVAFVVVGGAITRPQLITRKFAERLKRK</sequence>
<dbReference type="InterPro" id="IPR013785">
    <property type="entry name" value="Aldolase_TIM"/>
</dbReference>
<keyword evidence="9" id="KW-1185">Reference proteome</keyword>
<protein>
    <recommendedName>
        <fullName evidence="7">Putative N-acetylmannosamine-6-phosphate 2-epimerase</fullName>
        <ecNumber evidence="7">5.1.3.9</ecNumber>
    </recommendedName>
    <alternativeName>
        <fullName evidence="7">ManNAc-6-P epimerase</fullName>
    </alternativeName>
</protein>
<dbReference type="SUPFAM" id="SSF51366">
    <property type="entry name" value="Ribulose-phoshate binding barrel"/>
    <property type="match status" value="1"/>
</dbReference>
<comment type="pathway">
    <text evidence="3 7">Amino-sugar metabolism; N-acetylneuraminate degradation; D-fructose 6-phosphate from N-acetylneuraminate: step 3/5.</text>
</comment>
<keyword evidence="5 7" id="KW-0413">Isomerase</keyword>
<comment type="function">
    <text evidence="2 7">Converts N-acetylmannosamine-6-phosphate (ManNAc-6-P) to N-acetylglucosamine-6-phosphate (GlcNAc-6-P).</text>
</comment>
<dbReference type="GO" id="GO:0005975">
    <property type="term" value="P:carbohydrate metabolic process"/>
    <property type="evidence" value="ECO:0007669"/>
    <property type="project" value="UniProtKB-UniRule"/>
</dbReference>
<evidence type="ECO:0000256" key="4">
    <source>
        <dbReference type="ARBA" id="ARBA00007439"/>
    </source>
</evidence>
<dbReference type="InterPro" id="IPR007260">
    <property type="entry name" value="NanE"/>
</dbReference>
<dbReference type="PANTHER" id="PTHR36204:SF1">
    <property type="entry name" value="N-ACETYLMANNOSAMINE-6-PHOSPHATE 2-EPIMERASE-RELATED"/>
    <property type="match status" value="1"/>
</dbReference>
<dbReference type="EC" id="5.1.3.9" evidence="7"/>
<evidence type="ECO:0000313" key="8">
    <source>
        <dbReference type="EMBL" id="GEN87599.1"/>
    </source>
</evidence>
<comment type="catalytic activity">
    <reaction evidence="1 7">
        <text>an N-acyl-D-glucosamine 6-phosphate = an N-acyl-D-mannosamine 6-phosphate</text>
        <dbReference type="Rhea" id="RHEA:23932"/>
        <dbReference type="ChEBI" id="CHEBI:57599"/>
        <dbReference type="ChEBI" id="CHEBI:57666"/>
        <dbReference type="EC" id="5.1.3.9"/>
    </reaction>
</comment>
<organism evidence="8 9">
    <name type="scientific">Oceanobacillus sojae</name>
    <dbReference type="NCBI Taxonomy" id="582851"/>
    <lineage>
        <taxon>Bacteria</taxon>
        <taxon>Bacillati</taxon>
        <taxon>Bacillota</taxon>
        <taxon>Bacilli</taxon>
        <taxon>Bacillales</taxon>
        <taxon>Bacillaceae</taxon>
        <taxon>Oceanobacillus</taxon>
    </lineage>
</organism>
<dbReference type="NCBIfam" id="NF002231">
    <property type="entry name" value="PRK01130.1"/>
    <property type="match status" value="1"/>
</dbReference>
<dbReference type="AlphaFoldDB" id="A0A511ZJI6"/>
<dbReference type="InterPro" id="IPR011060">
    <property type="entry name" value="RibuloseP-bd_barrel"/>
</dbReference>
<dbReference type="OrthoDB" id="9781704at2"/>
<dbReference type="GO" id="GO:0019262">
    <property type="term" value="P:N-acetylneuraminate catabolic process"/>
    <property type="evidence" value="ECO:0007669"/>
    <property type="project" value="UniProtKB-UniRule"/>
</dbReference>
<dbReference type="GO" id="GO:0006053">
    <property type="term" value="P:N-acetylmannosamine catabolic process"/>
    <property type="evidence" value="ECO:0007669"/>
    <property type="project" value="TreeGrafter"/>
</dbReference>
<gene>
    <name evidence="8" type="primary">nanE_3</name>
    <name evidence="7" type="synonym">nanE</name>
    <name evidence="8" type="ORF">OSO01_23380</name>
</gene>
<dbReference type="CDD" id="cd04729">
    <property type="entry name" value="NanE"/>
    <property type="match status" value="1"/>
</dbReference>
<dbReference type="STRING" id="582851.GCA_900162665_01159"/>
<dbReference type="RefSeq" id="WP_147210572.1">
    <property type="nucleotide sequence ID" value="NZ_BJYM01000009.1"/>
</dbReference>
<dbReference type="FunFam" id="3.20.20.70:FF:000035">
    <property type="entry name" value="Putative N-acetylmannosamine-6-phosphate 2-epimerase"/>
    <property type="match status" value="1"/>
</dbReference>
<evidence type="ECO:0000256" key="7">
    <source>
        <dbReference type="HAMAP-Rule" id="MF_01235"/>
    </source>
</evidence>
<evidence type="ECO:0000256" key="6">
    <source>
        <dbReference type="ARBA" id="ARBA00023277"/>
    </source>
</evidence>
<dbReference type="GO" id="GO:0005829">
    <property type="term" value="C:cytosol"/>
    <property type="evidence" value="ECO:0007669"/>
    <property type="project" value="TreeGrafter"/>
</dbReference>
<dbReference type="Pfam" id="PF04131">
    <property type="entry name" value="NanE"/>
    <property type="match status" value="1"/>
</dbReference>
<comment type="caution">
    <text evidence="8">The sequence shown here is derived from an EMBL/GenBank/DDBJ whole genome shotgun (WGS) entry which is preliminary data.</text>
</comment>
<evidence type="ECO:0000256" key="1">
    <source>
        <dbReference type="ARBA" id="ARBA00000056"/>
    </source>
</evidence>
<dbReference type="UniPathway" id="UPA00629">
    <property type="reaction ID" value="UER00682"/>
</dbReference>
<evidence type="ECO:0000256" key="2">
    <source>
        <dbReference type="ARBA" id="ARBA00002147"/>
    </source>
</evidence>
<dbReference type="Gene3D" id="3.20.20.70">
    <property type="entry name" value="Aldolase class I"/>
    <property type="match status" value="1"/>
</dbReference>